<gene>
    <name evidence="2" type="ORF">NCTC12871_00301</name>
</gene>
<keyword evidence="1" id="KW-0472">Membrane</keyword>
<feature type="transmembrane region" description="Helical" evidence="1">
    <location>
        <begin position="6"/>
        <end position="29"/>
    </location>
</feature>
<sequence length="116" mass="13554">MITMYVFYFLGMTFLPIVGTLVGVIMAYCKRRKMLGTIYFEHCTWLIRTFWYPIWANIILALLFITVWIIPIVGGFAIATIHVLFPLVGIWYIARVIFGFIKLLMNQGVNADSWFF</sequence>
<protein>
    <submittedName>
        <fullName evidence="2">Predicted membrane protein</fullName>
    </submittedName>
</protein>
<evidence type="ECO:0000256" key="1">
    <source>
        <dbReference type="SAM" id="Phobius"/>
    </source>
</evidence>
<accession>A0A448TSS4</accession>
<keyword evidence="1" id="KW-0812">Transmembrane</keyword>
<dbReference type="KEGG" id="adp:NCTC12871_00301"/>
<name>A0A448TSS4_9PAST</name>
<dbReference type="Proteomes" id="UP000279799">
    <property type="component" value="Chromosome"/>
</dbReference>
<keyword evidence="3" id="KW-1185">Reference proteome</keyword>
<evidence type="ECO:0000313" key="2">
    <source>
        <dbReference type="EMBL" id="VEJ08883.1"/>
    </source>
</evidence>
<feature type="transmembrane region" description="Helical" evidence="1">
    <location>
        <begin position="76"/>
        <end position="98"/>
    </location>
</feature>
<evidence type="ECO:0000313" key="3">
    <source>
        <dbReference type="Proteomes" id="UP000279799"/>
    </source>
</evidence>
<feature type="transmembrane region" description="Helical" evidence="1">
    <location>
        <begin position="50"/>
        <end position="70"/>
    </location>
</feature>
<dbReference type="OrthoDB" id="5405464at2"/>
<proteinExistence type="predicted"/>
<keyword evidence="1" id="KW-1133">Transmembrane helix</keyword>
<dbReference type="EMBL" id="LR134510">
    <property type="protein sequence ID" value="VEJ08883.1"/>
    <property type="molecule type" value="Genomic_DNA"/>
</dbReference>
<organism evidence="2 3">
    <name type="scientific">Actinobacillus delphinicola</name>
    <dbReference type="NCBI Taxonomy" id="51161"/>
    <lineage>
        <taxon>Bacteria</taxon>
        <taxon>Pseudomonadati</taxon>
        <taxon>Pseudomonadota</taxon>
        <taxon>Gammaproteobacteria</taxon>
        <taxon>Pasteurellales</taxon>
        <taxon>Pasteurellaceae</taxon>
        <taxon>Actinobacillus</taxon>
    </lineage>
</organism>
<reference evidence="2 3" key="1">
    <citation type="submission" date="2018-12" db="EMBL/GenBank/DDBJ databases">
        <authorList>
            <consortium name="Pathogen Informatics"/>
        </authorList>
    </citation>
    <scope>NUCLEOTIDE SEQUENCE [LARGE SCALE GENOMIC DNA]</scope>
    <source>
        <strain evidence="2 3">NCTC12871</strain>
    </source>
</reference>
<dbReference type="AlphaFoldDB" id="A0A448TSS4"/>